<dbReference type="CDD" id="cd20335">
    <property type="entry name" value="BRcat_RBR"/>
    <property type="match status" value="1"/>
</dbReference>
<dbReference type="SMART" id="SM00647">
    <property type="entry name" value="IBR"/>
    <property type="match status" value="2"/>
</dbReference>
<evidence type="ECO:0000256" key="3">
    <source>
        <dbReference type="ARBA" id="ARBA00022679"/>
    </source>
</evidence>
<dbReference type="SUPFAM" id="SSF57850">
    <property type="entry name" value="RING/U-box"/>
    <property type="match status" value="2"/>
</dbReference>
<evidence type="ECO:0000256" key="2">
    <source>
        <dbReference type="ARBA" id="ARBA00012251"/>
    </source>
</evidence>
<organism evidence="10 11">
    <name type="scientific">Plakobranchus ocellatus</name>
    <dbReference type="NCBI Taxonomy" id="259542"/>
    <lineage>
        <taxon>Eukaryota</taxon>
        <taxon>Metazoa</taxon>
        <taxon>Spiralia</taxon>
        <taxon>Lophotrochozoa</taxon>
        <taxon>Mollusca</taxon>
        <taxon>Gastropoda</taxon>
        <taxon>Heterobranchia</taxon>
        <taxon>Euthyneura</taxon>
        <taxon>Panpulmonata</taxon>
        <taxon>Sacoglossa</taxon>
        <taxon>Placobranchoidea</taxon>
        <taxon>Plakobranchidae</taxon>
        <taxon>Plakobranchus</taxon>
    </lineage>
</organism>
<reference evidence="10 11" key="1">
    <citation type="journal article" date="2021" name="Elife">
        <title>Chloroplast acquisition without the gene transfer in kleptoplastic sea slugs, Plakobranchus ocellatus.</title>
        <authorList>
            <person name="Maeda T."/>
            <person name="Takahashi S."/>
            <person name="Yoshida T."/>
            <person name="Shimamura S."/>
            <person name="Takaki Y."/>
            <person name="Nagai Y."/>
            <person name="Toyoda A."/>
            <person name="Suzuki Y."/>
            <person name="Arimoto A."/>
            <person name="Ishii H."/>
            <person name="Satoh N."/>
            <person name="Nishiyama T."/>
            <person name="Hasebe M."/>
            <person name="Maruyama T."/>
            <person name="Minagawa J."/>
            <person name="Obokata J."/>
            <person name="Shigenobu S."/>
        </authorList>
    </citation>
    <scope>NUCLEOTIDE SEQUENCE [LARGE SCALE GENOMIC DNA]</scope>
</reference>
<keyword evidence="5" id="KW-0677">Repeat</keyword>
<dbReference type="EMBL" id="BLXT01003580">
    <property type="protein sequence ID" value="GFO02238.1"/>
    <property type="molecule type" value="Genomic_DNA"/>
</dbReference>
<name>A0AAV4A693_9GAST</name>
<protein>
    <recommendedName>
        <fullName evidence="2">RBR-type E3 ubiquitin transferase</fullName>
        <ecNumber evidence="2">2.3.2.31</ecNumber>
    </recommendedName>
</protein>
<dbReference type="InterPro" id="IPR031127">
    <property type="entry name" value="E3_UB_ligase_RBR"/>
</dbReference>
<comment type="caution">
    <text evidence="10">The sequence shown here is derived from an EMBL/GenBank/DDBJ whole genome shotgun (WGS) entry which is preliminary data.</text>
</comment>
<dbReference type="GO" id="GO:0008270">
    <property type="term" value="F:zinc ion binding"/>
    <property type="evidence" value="ECO:0007669"/>
    <property type="project" value="UniProtKB-KW"/>
</dbReference>
<evidence type="ECO:0000256" key="5">
    <source>
        <dbReference type="ARBA" id="ARBA00022737"/>
    </source>
</evidence>
<evidence type="ECO:0000313" key="10">
    <source>
        <dbReference type="EMBL" id="GFO02238.1"/>
    </source>
</evidence>
<dbReference type="Gene3D" id="1.20.120.1750">
    <property type="match status" value="1"/>
</dbReference>
<dbReference type="PROSITE" id="PS51873">
    <property type="entry name" value="TRIAD"/>
    <property type="match status" value="1"/>
</dbReference>
<sequence length="1044" mass="119700">MVLKKSNSALNTGATQHVHRGGFINFVSRARLPKGTAGGLEVSVDLASVTASGEVAICLQQIYGYLGWQGPEFFPFFNTEKTAPRPRLSTSLWPSSRWSQKSFYSFNKGCNWQLSEALDDMMKDERFLRKISSKIEITLTNISEHLSITSAVGQSNVETVTVSQVLKGFEKVKRKEENVELGFSTLKGKKRKNQHWRGVQRRHCVKQKQGFLNSDADQGGHKPQKQKTVVNFTFYWPNRIDARASYLSQHNYQHTSKQSRRRDVYLDCNRCPHKRNHYAIQKEAMDSIHDTLEILSYNDKKIVENNKQDDFLKPPKILRLRDFLPFKVKSKRKRKRQIFTTQKDPPNTNDHGYCDKVRHPKGTYKFISHPLSFSSQKTDVKIKENNLFKTFQEIEHPSLISENFSTQNKEQSNWGKFSAGGIQIDQVEHALPKEVTIFNEAFVPIKSFAANDRGCDFNESLTISETVGSSKVSIGNSLPCCFCISTTTCENDAYIVGQRVSKSCCDWRLSFQGKTSKHVKRTFRQRLLEAWQCGKKYSLSQIIVAAEVALRKHSPSQDSVDKTVTLKLSDCADANLFTWQDLTGLYKDDVSFHTAEEAAKIIHENFHSDDIPHSQVKPTLDGISADEANTECGVCFAECHIFGAMREESAMMLLPCKHTYCINCWQAYAYHRIRRTAPNIECMTNDCKILLDETTLKTLLPHAIISSWRSRLRDRHLAIDKYSNWCPTGLCAQVAVSTTTPLKRQFGFPVVCLCQRRWCSNCQGVPHWPSSCDQFSAYKELISRTGNDFVNAETHVNFEIDVKKCPKCSYPIKKDRGCPHMVCILCRFSFCWNCLLGTDIHNISHCKVSPKRYLEIHTLHNKLDSEFPLKYFRESARMKEQIELMSKFKHKLVKFRSNLTRMKPRIPTNILIRCSYEEVSESSLNLADRAFQFLEISFHCIETFYLLLSFARLNENHTAYSSVNATARKMSILCFITERLSTNVLGRSMPHICAVRDELRVLLKAGRNVLKELFSMAPSLQEVSKDVDTSWVVNIDPSLHLRYK</sequence>
<gene>
    <name evidence="10" type="ORF">PoB_002874300</name>
</gene>
<keyword evidence="8" id="KW-0862">Zinc</keyword>
<dbReference type="InterPro" id="IPR002867">
    <property type="entry name" value="IBR_dom"/>
</dbReference>
<dbReference type="CDD" id="cd20336">
    <property type="entry name" value="Rcat_RBR"/>
    <property type="match status" value="1"/>
</dbReference>
<keyword evidence="7" id="KW-0833">Ubl conjugation pathway</keyword>
<dbReference type="PANTHER" id="PTHR11685">
    <property type="entry name" value="RBR FAMILY RING FINGER AND IBR DOMAIN-CONTAINING"/>
    <property type="match status" value="1"/>
</dbReference>
<dbReference type="GO" id="GO:0061630">
    <property type="term" value="F:ubiquitin protein ligase activity"/>
    <property type="evidence" value="ECO:0007669"/>
    <property type="project" value="UniProtKB-EC"/>
</dbReference>
<evidence type="ECO:0000256" key="8">
    <source>
        <dbReference type="ARBA" id="ARBA00022833"/>
    </source>
</evidence>
<dbReference type="Proteomes" id="UP000735302">
    <property type="component" value="Unassembled WGS sequence"/>
</dbReference>
<dbReference type="GO" id="GO:0016567">
    <property type="term" value="P:protein ubiquitination"/>
    <property type="evidence" value="ECO:0007669"/>
    <property type="project" value="InterPro"/>
</dbReference>
<feature type="domain" description="RING-type" evidence="9">
    <location>
        <begin position="628"/>
        <end position="854"/>
    </location>
</feature>
<keyword evidence="6" id="KW-0863">Zinc-finger</keyword>
<dbReference type="InterPro" id="IPR044066">
    <property type="entry name" value="TRIAD_supradom"/>
</dbReference>
<keyword evidence="4" id="KW-0479">Metal-binding</keyword>
<dbReference type="EC" id="2.3.2.31" evidence="2"/>
<evidence type="ECO:0000256" key="4">
    <source>
        <dbReference type="ARBA" id="ARBA00022723"/>
    </source>
</evidence>
<proteinExistence type="predicted"/>
<evidence type="ECO:0000256" key="7">
    <source>
        <dbReference type="ARBA" id="ARBA00022786"/>
    </source>
</evidence>
<evidence type="ECO:0000256" key="6">
    <source>
        <dbReference type="ARBA" id="ARBA00022771"/>
    </source>
</evidence>
<dbReference type="Gene3D" id="3.30.40.10">
    <property type="entry name" value="Zinc/RING finger domain, C3HC4 (zinc finger)"/>
    <property type="match status" value="1"/>
</dbReference>
<keyword evidence="11" id="KW-1185">Reference proteome</keyword>
<evidence type="ECO:0000313" key="11">
    <source>
        <dbReference type="Proteomes" id="UP000735302"/>
    </source>
</evidence>
<keyword evidence="3" id="KW-0808">Transferase</keyword>
<evidence type="ECO:0000256" key="1">
    <source>
        <dbReference type="ARBA" id="ARBA00001798"/>
    </source>
</evidence>
<evidence type="ECO:0000259" key="9">
    <source>
        <dbReference type="PROSITE" id="PS51873"/>
    </source>
</evidence>
<dbReference type="Pfam" id="PF22191">
    <property type="entry name" value="IBR_1"/>
    <property type="match status" value="1"/>
</dbReference>
<comment type="catalytic activity">
    <reaction evidence="1">
        <text>[E2 ubiquitin-conjugating enzyme]-S-ubiquitinyl-L-cysteine + [acceptor protein]-L-lysine = [E2 ubiquitin-conjugating enzyme]-L-cysteine + [acceptor protein]-N(6)-ubiquitinyl-L-lysine.</text>
        <dbReference type="EC" id="2.3.2.31"/>
    </reaction>
</comment>
<accession>A0AAV4A693</accession>
<dbReference type="InterPro" id="IPR013083">
    <property type="entry name" value="Znf_RING/FYVE/PHD"/>
</dbReference>
<dbReference type="AlphaFoldDB" id="A0AAV4A693"/>